<feature type="non-terminal residue" evidence="6">
    <location>
        <position position="167"/>
    </location>
</feature>
<dbReference type="SMART" id="SM00382">
    <property type="entry name" value="AAA"/>
    <property type="match status" value="1"/>
</dbReference>
<reference evidence="6" key="1">
    <citation type="submission" date="2018-05" db="EMBL/GenBank/DDBJ databases">
        <authorList>
            <person name="Lanie J.A."/>
            <person name="Ng W.-L."/>
            <person name="Kazmierczak K.M."/>
            <person name="Andrzejewski T.M."/>
            <person name="Davidsen T.M."/>
            <person name="Wayne K.J."/>
            <person name="Tettelin H."/>
            <person name="Glass J.I."/>
            <person name="Rusch D."/>
            <person name="Podicherti R."/>
            <person name="Tsui H.-C.T."/>
            <person name="Winkler M.E."/>
        </authorList>
    </citation>
    <scope>NUCLEOTIDE SEQUENCE</scope>
</reference>
<dbReference type="GO" id="GO:0022857">
    <property type="term" value="F:transmembrane transporter activity"/>
    <property type="evidence" value="ECO:0007669"/>
    <property type="project" value="InterPro"/>
</dbReference>
<name>A0A382AAM7_9ZZZZ</name>
<keyword evidence="2" id="KW-0547">Nucleotide-binding</keyword>
<evidence type="ECO:0000313" key="6">
    <source>
        <dbReference type="EMBL" id="SVA98585.1"/>
    </source>
</evidence>
<dbReference type="GO" id="GO:0017004">
    <property type="term" value="P:cytochrome complex assembly"/>
    <property type="evidence" value="ECO:0007669"/>
    <property type="project" value="UniProtKB-KW"/>
</dbReference>
<dbReference type="InterPro" id="IPR003439">
    <property type="entry name" value="ABC_transporter-like_ATP-bd"/>
</dbReference>
<dbReference type="SUPFAM" id="SSF52540">
    <property type="entry name" value="P-loop containing nucleoside triphosphate hydrolases"/>
    <property type="match status" value="1"/>
</dbReference>
<dbReference type="PANTHER" id="PTHR42939">
    <property type="entry name" value="ABC TRANSPORTER ATP-BINDING PROTEIN ALBC-RELATED"/>
    <property type="match status" value="1"/>
</dbReference>
<evidence type="ECO:0000256" key="3">
    <source>
        <dbReference type="ARBA" id="ARBA00022748"/>
    </source>
</evidence>
<evidence type="ECO:0000259" key="5">
    <source>
        <dbReference type="PROSITE" id="PS50893"/>
    </source>
</evidence>
<dbReference type="InterPro" id="IPR051782">
    <property type="entry name" value="ABC_Transporter_VariousFunc"/>
</dbReference>
<keyword evidence="4" id="KW-0067">ATP-binding</keyword>
<dbReference type="AlphaFoldDB" id="A0A382AAM7"/>
<dbReference type="EMBL" id="UINC01024611">
    <property type="protein sequence ID" value="SVA98585.1"/>
    <property type="molecule type" value="Genomic_DNA"/>
</dbReference>
<accession>A0A382AAM7</accession>
<dbReference type="InterPro" id="IPR005895">
    <property type="entry name" value="ABC_transptr_haem_export_CcmA"/>
</dbReference>
<dbReference type="Gene3D" id="3.40.50.300">
    <property type="entry name" value="P-loop containing nucleotide triphosphate hydrolases"/>
    <property type="match status" value="1"/>
</dbReference>
<proteinExistence type="predicted"/>
<gene>
    <name evidence="6" type="ORF">METZ01_LOCUS151439</name>
</gene>
<dbReference type="NCBIfam" id="TIGR01189">
    <property type="entry name" value="ccmA"/>
    <property type="match status" value="1"/>
</dbReference>
<organism evidence="6">
    <name type="scientific">marine metagenome</name>
    <dbReference type="NCBI Taxonomy" id="408172"/>
    <lineage>
        <taxon>unclassified sequences</taxon>
        <taxon>metagenomes</taxon>
        <taxon>ecological metagenomes</taxon>
    </lineage>
</organism>
<keyword evidence="3" id="KW-0201">Cytochrome c-type biogenesis</keyword>
<dbReference type="InterPro" id="IPR027417">
    <property type="entry name" value="P-loop_NTPase"/>
</dbReference>
<dbReference type="PROSITE" id="PS50893">
    <property type="entry name" value="ABC_TRANSPORTER_2"/>
    <property type="match status" value="1"/>
</dbReference>
<dbReference type="InterPro" id="IPR003593">
    <property type="entry name" value="AAA+_ATPase"/>
</dbReference>
<evidence type="ECO:0000256" key="2">
    <source>
        <dbReference type="ARBA" id="ARBA00022741"/>
    </source>
</evidence>
<evidence type="ECO:0000256" key="1">
    <source>
        <dbReference type="ARBA" id="ARBA00022448"/>
    </source>
</evidence>
<feature type="domain" description="ABC transporter" evidence="5">
    <location>
        <begin position="3"/>
        <end position="166"/>
    </location>
</feature>
<keyword evidence="1" id="KW-0813">Transport</keyword>
<evidence type="ECO:0000256" key="4">
    <source>
        <dbReference type="ARBA" id="ARBA00022840"/>
    </source>
</evidence>
<dbReference type="GO" id="GO:0016887">
    <property type="term" value="F:ATP hydrolysis activity"/>
    <property type="evidence" value="ECO:0007669"/>
    <property type="project" value="InterPro"/>
</dbReference>
<sequence length="167" mass="18117">MDVRFEAVTKQFGPTMALDGVDLRLNAGEHVLLAGANGAGKSTLLRLLTGLTGPSTGQVRIDGQDPRQSEAVRQHIGLLSHQILLYENLTAFENLSFFAQLYGLDLNIESTLQRVGLGAQAHFLVGGFSRGMKQRLALARATLHEPQLLLLDEPFTGLDRRAANQLG</sequence>
<protein>
    <recommendedName>
        <fullName evidence="5">ABC transporter domain-containing protein</fullName>
    </recommendedName>
</protein>
<dbReference type="PANTHER" id="PTHR42939:SF1">
    <property type="entry name" value="ABC TRANSPORTER ATP-BINDING PROTEIN ALBC-RELATED"/>
    <property type="match status" value="1"/>
</dbReference>
<dbReference type="Pfam" id="PF00005">
    <property type="entry name" value="ABC_tran"/>
    <property type="match status" value="1"/>
</dbReference>
<dbReference type="GO" id="GO:0005524">
    <property type="term" value="F:ATP binding"/>
    <property type="evidence" value="ECO:0007669"/>
    <property type="project" value="UniProtKB-KW"/>
</dbReference>